<sequence>MSGKSRGRFIASFFLTIIEDQDDKAYIAHLYEKYNPLLKKQAHSIIWDYGMVDDLIQDAFSKLIPKIPLLWTLNDYQITSYIVYTLRHVCLDYIRKKSR</sequence>
<name>A0A3S1DJT2_9BACL</name>
<proteinExistence type="predicted"/>
<organism evidence="2 3">
    <name type="scientific">Paenibacillus anaericanus</name>
    <dbReference type="NCBI Taxonomy" id="170367"/>
    <lineage>
        <taxon>Bacteria</taxon>
        <taxon>Bacillati</taxon>
        <taxon>Bacillota</taxon>
        <taxon>Bacilli</taxon>
        <taxon>Bacillales</taxon>
        <taxon>Paenibacillaceae</taxon>
        <taxon>Paenibacillus</taxon>
    </lineage>
</organism>
<dbReference type="RefSeq" id="WP_127192419.1">
    <property type="nucleotide sequence ID" value="NZ_RZNY01000009.1"/>
</dbReference>
<dbReference type="GO" id="GO:0006352">
    <property type="term" value="P:DNA-templated transcription initiation"/>
    <property type="evidence" value="ECO:0007669"/>
    <property type="project" value="InterPro"/>
</dbReference>
<dbReference type="Pfam" id="PF04542">
    <property type="entry name" value="Sigma70_r2"/>
    <property type="match status" value="1"/>
</dbReference>
<evidence type="ECO:0000313" key="3">
    <source>
        <dbReference type="Proteomes" id="UP000279446"/>
    </source>
</evidence>
<comment type="caution">
    <text evidence="2">The sequence shown here is derived from an EMBL/GenBank/DDBJ whole genome shotgun (WGS) entry which is preliminary data.</text>
</comment>
<accession>A0A3S1DJT2</accession>
<gene>
    <name evidence="2" type="ORF">EJP82_12635</name>
</gene>
<protein>
    <recommendedName>
        <fullName evidence="1">RNA polymerase sigma-70 region 2 domain-containing protein</fullName>
    </recommendedName>
</protein>
<dbReference type="InterPro" id="IPR007627">
    <property type="entry name" value="RNA_pol_sigma70_r2"/>
</dbReference>
<dbReference type="Gene3D" id="1.10.1740.10">
    <property type="match status" value="1"/>
</dbReference>
<evidence type="ECO:0000259" key="1">
    <source>
        <dbReference type="Pfam" id="PF04542"/>
    </source>
</evidence>
<feature type="domain" description="RNA polymerase sigma-70 region 2" evidence="1">
    <location>
        <begin position="30"/>
        <end position="99"/>
    </location>
</feature>
<dbReference type="Proteomes" id="UP000279446">
    <property type="component" value="Unassembled WGS sequence"/>
</dbReference>
<dbReference type="InterPro" id="IPR013325">
    <property type="entry name" value="RNA_pol_sigma_r2"/>
</dbReference>
<reference evidence="2 3" key="1">
    <citation type="submission" date="2018-12" db="EMBL/GenBank/DDBJ databases">
        <authorList>
            <person name="Sun L."/>
            <person name="Chen Z."/>
        </authorList>
    </citation>
    <scope>NUCLEOTIDE SEQUENCE [LARGE SCALE GENOMIC DNA]</scope>
    <source>
        <strain evidence="2 3">DSM 15890</strain>
    </source>
</reference>
<keyword evidence="3" id="KW-1185">Reference proteome</keyword>
<dbReference type="AlphaFoldDB" id="A0A3S1DJT2"/>
<dbReference type="GO" id="GO:0003700">
    <property type="term" value="F:DNA-binding transcription factor activity"/>
    <property type="evidence" value="ECO:0007669"/>
    <property type="project" value="InterPro"/>
</dbReference>
<dbReference type="OrthoDB" id="2613570at2"/>
<evidence type="ECO:0000313" key="2">
    <source>
        <dbReference type="EMBL" id="RUT46316.1"/>
    </source>
</evidence>
<dbReference type="SUPFAM" id="SSF88946">
    <property type="entry name" value="Sigma2 domain of RNA polymerase sigma factors"/>
    <property type="match status" value="1"/>
</dbReference>
<dbReference type="EMBL" id="RZNY01000009">
    <property type="protein sequence ID" value="RUT46316.1"/>
    <property type="molecule type" value="Genomic_DNA"/>
</dbReference>